<accession>A0A9D0YTM0</accession>
<proteinExistence type="predicted"/>
<dbReference type="Proteomes" id="UP000886879">
    <property type="component" value="Unassembled WGS sequence"/>
</dbReference>
<evidence type="ECO:0000256" key="1">
    <source>
        <dbReference type="SAM" id="Phobius"/>
    </source>
</evidence>
<keyword evidence="1" id="KW-0812">Transmembrane</keyword>
<evidence type="ECO:0000313" key="2">
    <source>
        <dbReference type="EMBL" id="HIQ61570.1"/>
    </source>
</evidence>
<reference evidence="2" key="2">
    <citation type="journal article" date="2021" name="PeerJ">
        <title>Extensive microbial diversity within the chicken gut microbiome revealed by metagenomics and culture.</title>
        <authorList>
            <person name="Gilroy R."/>
            <person name="Ravi A."/>
            <person name="Getino M."/>
            <person name="Pursley I."/>
            <person name="Horton D.L."/>
            <person name="Alikhan N.F."/>
            <person name="Baker D."/>
            <person name="Gharbi K."/>
            <person name="Hall N."/>
            <person name="Watson M."/>
            <person name="Adriaenssens E.M."/>
            <person name="Foster-Nyarko E."/>
            <person name="Jarju S."/>
            <person name="Secka A."/>
            <person name="Antonio M."/>
            <person name="Oren A."/>
            <person name="Chaudhuri R.R."/>
            <person name="La Ragione R."/>
            <person name="Hildebrand F."/>
            <person name="Pallen M.J."/>
        </authorList>
    </citation>
    <scope>NUCLEOTIDE SEQUENCE</scope>
    <source>
        <strain evidence="2">ChiGjej2B2-12916</strain>
    </source>
</reference>
<evidence type="ECO:0000313" key="3">
    <source>
        <dbReference type="Proteomes" id="UP000886879"/>
    </source>
</evidence>
<protein>
    <submittedName>
        <fullName evidence="2">Uncharacterized protein</fullName>
    </submittedName>
</protein>
<dbReference type="EMBL" id="DVFO01000090">
    <property type="protein sequence ID" value="HIQ61570.1"/>
    <property type="molecule type" value="Genomic_DNA"/>
</dbReference>
<reference evidence="2" key="1">
    <citation type="submission" date="2020-10" db="EMBL/GenBank/DDBJ databases">
        <authorList>
            <person name="Gilroy R."/>
        </authorList>
    </citation>
    <scope>NUCLEOTIDE SEQUENCE</scope>
    <source>
        <strain evidence="2">ChiGjej2B2-12916</strain>
    </source>
</reference>
<name>A0A9D0YTM0_9FIRM</name>
<sequence>MMVVCGILLLVLSGSLAWVIEISLAQHIATAYDTVTMITIATYTFYKITVAAVQRVRHWDTSPLSVVIRNIRYAEVAASVLTLQRSMLASFSTPEHTPSQWMNALTGAAVCAFILSLGIYLIWKSRKEVKPWQNSNL</sequence>
<keyword evidence="1" id="KW-1133">Transmembrane helix</keyword>
<comment type="caution">
    <text evidence="2">The sequence shown here is derived from an EMBL/GenBank/DDBJ whole genome shotgun (WGS) entry which is preliminary data.</text>
</comment>
<feature type="transmembrane region" description="Helical" evidence="1">
    <location>
        <begin position="101"/>
        <end position="123"/>
    </location>
</feature>
<dbReference type="AlphaFoldDB" id="A0A9D0YTM0"/>
<gene>
    <name evidence="2" type="ORF">IAD31_08280</name>
</gene>
<organism evidence="2 3">
    <name type="scientific">Candidatus Enterenecus faecium</name>
    <dbReference type="NCBI Taxonomy" id="2840780"/>
    <lineage>
        <taxon>Bacteria</taxon>
        <taxon>Bacillati</taxon>
        <taxon>Bacillota</taxon>
        <taxon>Clostridia</taxon>
        <taxon>Eubacteriales</taxon>
        <taxon>Candidatus Enterenecus</taxon>
    </lineage>
</organism>
<keyword evidence="1" id="KW-0472">Membrane</keyword>